<feature type="transmembrane region" description="Helical" evidence="1">
    <location>
        <begin position="29"/>
        <end position="50"/>
    </location>
</feature>
<dbReference type="EMBL" id="CP035704">
    <property type="protein sequence ID" value="QBB71656.1"/>
    <property type="molecule type" value="Genomic_DNA"/>
</dbReference>
<evidence type="ECO:0000313" key="3">
    <source>
        <dbReference type="EMBL" id="QBB71656.1"/>
    </source>
</evidence>
<dbReference type="InterPro" id="IPR050879">
    <property type="entry name" value="Acyltransferase_3"/>
</dbReference>
<feature type="transmembrane region" description="Helical" evidence="1">
    <location>
        <begin position="298"/>
        <end position="322"/>
    </location>
</feature>
<feature type="transmembrane region" description="Helical" evidence="1">
    <location>
        <begin position="228"/>
        <end position="247"/>
    </location>
</feature>
<feature type="transmembrane region" description="Helical" evidence="1">
    <location>
        <begin position="122"/>
        <end position="148"/>
    </location>
</feature>
<feature type="transmembrane region" description="Helical" evidence="1">
    <location>
        <begin position="168"/>
        <end position="189"/>
    </location>
</feature>
<dbReference type="GO" id="GO:0000271">
    <property type="term" value="P:polysaccharide biosynthetic process"/>
    <property type="evidence" value="ECO:0007669"/>
    <property type="project" value="TreeGrafter"/>
</dbReference>
<dbReference type="KEGG" id="xbc:ELE36_15540"/>
<proteinExistence type="predicted"/>
<protein>
    <submittedName>
        <fullName evidence="3">Acyltransferase</fullName>
    </submittedName>
</protein>
<keyword evidence="1" id="KW-0812">Transmembrane</keyword>
<dbReference type="AlphaFoldDB" id="A0A411HMA8"/>
<feature type="domain" description="Acyltransferase 3" evidence="2">
    <location>
        <begin position="31"/>
        <end position="380"/>
    </location>
</feature>
<dbReference type="PANTHER" id="PTHR23028">
    <property type="entry name" value="ACETYLTRANSFERASE"/>
    <property type="match status" value="1"/>
</dbReference>
<feature type="transmembrane region" description="Helical" evidence="1">
    <location>
        <begin position="334"/>
        <end position="353"/>
    </location>
</feature>
<evidence type="ECO:0000313" key="4">
    <source>
        <dbReference type="Proteomes" id="UP000291562"/>
    </source>
</evidence>
<feature type="transmembrane region" description="Helical" evidence="1">
    <location>
        <begin position="359"/>
        <end position="383"/>
    </location>
</feature>
<evidence type="ECO:0000256" key="1">
    <source>
        <dbReference type="SAM" id="Phobius"/>
    </source>
</evidence>
<keyword evidence="3" id="KW-0808">Transferase</keyword>
<feature type="transmembrane region" description="Helical" evidence="1">
    <location>
        <begin position="81"/>
        <end position="101"/>
    </location>
</feature>
<sequence length="407" mass="45742">MVPHDYSSRRCVVAHDGKTLTAAAKLSELPALTGIRGFAALWVLLFHAWGLAGAPHLLADFGVFSFGVSYFFTMGWAGVDIFFTLSAFLLVLPFAAWQLGARTKPLLREYFWRRVLRIFPAYYAQLFVLIALAFFFQIGAMPQLGQFFAHLVLWLNMDWYWVPPMNGVWWTLPIECAFYLGLPLLVYALRPYRWPWLLCAALICAISYRAIAFQLVSMDARALVLEHLAARIDQFVIGMLAGYAFVAARLRGKISSASVLNALFLLALAGIVALRLWLRVGLSAYWNGEPIFWLWHSFASVFIAMGLYAAAHAATVSSALFANRLLRFLGEISFGVYLWHFLILSWLAPWFGIIESPDLRLLALLASAIPLTVVAAWLSYMLIERPFLRIARKQTRHPAQATGVPSA</sequence>
<evidence type="ECO:0000259" key="2">
    <source>
        <dbReference type="Pfam" id="PF01757"/>
    </source>
</evidence>
<dbReference type="PANTHER" id="PTHR23028:SF53">
    <property type="entry name" value="ACYL_TRANSF_3 DOMAIN-CONTAINING PROTEIN"/>
    <property type="match status" value="1"/>
</dbReference>
<organism evidence="3 4">
    <name type="scientific">Pseudolysobacter antarcticus</name>
    <dbReference type="NCBI Taxonomy" id="2511995"/>
    <lineage>
        <taxon>Bacteria</taxon>
        <taxon>Pseudomonadati</taxon>
        <taxon>Pseudomonadota</taxon>
        <taxon>Gammaproteobacteria</taxon>
        <taxon>Lysobacterales</taxon>
        <taxon>Rhodanobacteraceae</taxon>
        <taxon>Pseudolysobacter</taxon>
    </lineage>
</organism>
<dbReference type="Proteomes" id="UP000291562">
    <property type="component" value="Chromosome"/>
</dbReference>
<keyword evidence="4" id="KW-1185">Reference proteome</keyword>
<reference evidence="3 4" key="1">
    <citation type="submission" date="2019-01" db="EMBL/GenBank/DDBJ databases">
        <title>Pseudolysobacter antarctica gen. nov., sp. nov., isolated from Fildes Peninsula, Antarctica.</title>
        <authorList>
            <person name="Wei Z."/>
            <person name="Peng F."/>
        </authorList>
    </citation>
    <scope>NUCLEOTIDE SEQUENCE [LARGE SCALE GENOMIC DNA]</scope>
    <source>
        <strain evidence="3 4">AQ6-296</strain>
    </source>
</reference>
<dbReference type="Pfam" id="PF01757">
    <property type="entry name" value="Acyl_transf_3"/>
    <property type="match status" value="1"/>
</dbReference>
<keyword evidence="1" id="KW-0472">Membrane</keyword>
<dbReference type="InterPro" id="IPR002656">
    <property type="entry name" value="Acyl_transf_3_dom"/>
</dbReference>
<name>A0A411HMA8_9GAMM</name>
<dbReference type="OrthoDB" id="9767863at2"/>
<dbReference type="GO" id="GO:0016020">
    <property type="term" value="C:membrane"/>
    <property type="evidence" value="ECO:0007669"/>
    <property type="project" value="TreeGrafter"/>
</dbReference>
<gene>
    <name evidence="3" type="ORF">ELE36_15540</name>
</gene>
<keyword evidence="1" id="KW-1133">Transmembrane helix</keyword>
<feature type="transmembrane region" description="Helical" evidence="1">
    <location>
        <begin position="259"/>
        <end position="278"/>
    </location>
</feature>
<dbReference type="GO" id="GO:0016747">
    <property type="term" value="F:acyltransferase activity, transferring groups other than amino-acyl groups"/>
    <property type="evidence" value="ECO:0007669"/>
    <property type="project" value="InterPro"/>
</dbReference>
<accession>A0A411HMA8</accession>
<feature type="transmembrane region" description="Helical" evidence="1">
    <location>
        <begin position="196"/>
        <end position="216"/>
    </location>
</feature>
<keyword evidence="3" id="KW-0012">Acyltransferase</keyword>